<dbReference type="GO" id="GO:0005634">
    <property type="term" value="C:nucleus"/>
    <property type="evidence" value="ECO:0007669"/>
    <property type="project" value="TreeGrafter"/>
</dbReference>
<feature type="region of interest" description="Disordered" evidence="2">
    <location>
        <begin position="809"/>
        <end position="896"/>
    </location>
</feature>
<evidence type="ECO:0000256" key="2">
    <source>
        <dbReference type="SAM" id="MobiDB-lite"/>
    </source>
</evidence>
<keyword evidence="1" id="KW-0694">RNA-binding</keyword>
<sequence length="896" mass="98024">MTDPSKIKEFPDISSKLSAPTKKSAFEKQKAEAEAKRIREEAENAAALKEFQASFDDEDDDDGPPNALNGFRSGYGGPPSGMGGAGLLGGGPKRHFTQLNRGTSGPGTLGPVPGSMARKRGIDGSFIPQQQQQRERGIFAYDDNSGGPRRAFQQDSDDEDDRGQSRKEEEKAVPKPTVQLTSLPPGTTDATIKALFPSNIKVDRIQPLPPSAPGSVERRSMSAIVTLGKDIPSNEIDAVVNTLSKRYMGKGYYLSISRHLSSAVVGSTLYNATNTSTSLPFGAKTLATAPAAFTLGRVPPPGARIAPPASLTGGTDQFKGSAIASVNVSPPTDIRQLKLINKTIESILIHGEEFEAVLMSQRNVQEEEKWAWLWDPRSIGGVYYRWRLWSIKSKAIEEEDLTNRVGEAPPEMLFEDETPWQEPSQRPRYEFTGYVDEFVSDPEYDASEEEASDDEAAAHKRNGGIDIGLGEPRYAQYLNPLQKAKFTHLLARLPTSTARLRRGDVARVTNFAICHAGAGAEEVVHMLMQNIDQPYALTDANLANRQSADYGYGPYHSDSETGSQPESDFEPDEVVKSVEPSSTSMQPSSTSMQPSSDSPRDQGDLANKEKEDDTPARLIALYVVSDILSSCATAGVKNAWKYKPLIEVAMKEHRIFERLGRVEKDKGWGRIKAERWRNSVMHLLGIWEGWNVFSVGVPAKFEEVFKNPPLTPEEAKEAKEKEEKDKREKAKKGKWKSMKSTKSAEPEVDRSKPLGQEWVSKPKVAKKKEPSNSNMDTDMEEGEIDGGTMDVDSDPVATIPKTKALISAATTPIPAPAPVPTLPQQQPKNASEIPGLGPLTTEEEGQSKGRDEQKPTGISIGQVQVPSQSQPHSRLLVSKGANRPRAVDMFADSDEE</sequence>
<dbReference type="EMBL" id="WNWR01000365">
    <property type="protein sequence ID" value="KAE9981345.1"/>
    <property type="molecule type" value="Genomic_DNA"/>
</dbReference>
<dbReference type="AlphaFoldDB" id="A0A8H3V4Q7"/>
<proteinExistence type="predicted"/>
<comment type="caution">
    <text evidence="5">The sequence shown here is derived from an EMBL/GenBank/DDBJ whole genome shotgun (WGS) entry which is preliminary data.</text>
</comment>
<dbReference type="EMBL" id="WNWQ01000095">
    <property type="protein sequence ID" value="KAE9979314.1"/>
    <property type="molecule type" value="Genomic_DNA"/>
</dbReference>
<dbReference type="Gene3D" id="1.25.40.90">
    <property type="match status" value="1"/>
</dbReference>
<protein>
    <recommendedName>
        <fullName evidence="3">CID domain-containing protein</fullName>
    </recommendedName>
</protein>
<dbReference type="Proteomes" id="UP000490939">
    <property type="component" value="Unassembled WGS sequence"/>
</dbReference>
<feature type="compositionally biased region" description="Basic and acidic residues" evidence="2">
    <location>
        <begin position="713"/>
        <end position="728"/>
    </location>
</feature>
<evidence type="ECO:0000259" key="3">
    <source>
        <dbReference type="PROSITE" id="PS51391"/>
    </source>
</evidence>
<feature type="compositionally biased region" description="Basic residues" evidence="2">
    <location>
        <begin position="729"/>
        <end position="739"/>
    </location>
</feature>
<feature type="compositionally biased region" description="Basic and acidic residues" evidence="2">
    <location>
        <begin position="845"/>
        <end position="854"/>
    </location>
</feature>
<evidence type="ECO:0000313" key="5">
    <source>
        <dbReference type="EMBL" id="KAE9981345.1"/>
    </source>
</evidence>
<dbReference type="Proteomes" id="UP000433883">
    <property type="component" value="Unassembled WGS sequence"/>
</dbReference>
<dbReference type="PANTHER" id="PTHR23140:SF0">
    <property type="entry name" value="U2 SNRNP-ASSOCIATED SURP MOTIF-CONTAINING PROTEIN"/>
    <property type="match status" value="1"/>
</dbReference>
<dbReference type="SUPFAM" id="SSF109905">
    <property type="entry name" value="Surp module (SWAP domain)"/>
    <property type="match status" value="1"/>
</dbReference>
<keyword evidence="6" id="KW-1185">Reference proteome</keyword>
<dbReference type="Gene3D" id="1.10.10.790">
    <property type="entry name" value="Surp module"/>
    <property type="match status" value="1"/>
</dbReference>
<feature type="compositionally biased region" description="Polar residues" evidence="2">
    <location>
        <begin position="178"/>
        <end position="188"/>
    </location>
</feature>
<dbReference type="GO" id="GO:0006396">
    <property type="term" value="P:RNA processing"/>
    <property type="evidence" value="ECO:0007669"/>
    <property type="project" value="InterPro"/>
</dbReference>
<organism evidence="5 6">
    <name type="scientific">Venturia inaequalis</name>
    <name type="common">Apple scab fungus</name>
    <dbReference type="NCBI Taxonomy" id="5025"/>
    <lineage>
        <taxon>Eukaryota</taxon>
        <taxon>Fungi</taxon>
        <taxon>Dikarya</taxon>
        <taxon>Ascomycota</taxon>
        <taxon>Pezizomycotina</taxon>
        <taxon>Dothideomycetes</taxon>
        <taxon>Pleosporomycetidae</taxon>
        <taxon>Venturiales</taxon>
        <taxon>Venturiaceae</taxon>
        <taxon>Venturia</taxon>
    </lineage>
</organism>
<gene>
    <name evidence="4" type="ORF">BLS_009943</name>
    <name evidence="5" type="ORF">EG327_006250</name>
</gene>
<feature type="compositionally biased region" description="Basic and acidic residues" evidence="2">
    <location>
        <begin position="598"/>
        <end position="611"/>
    </location>
</feature>
<feature type="compositionally biased region" description="Basic and acidic residues" evidence="2">
    <location>
        <begin position="1"/>
        <end position="11"/>
    </location>
</feature>
<feature type="region of interest" description="Disordered" evidence="2">
    <location>
        <begin position="712"/>
        <end position="795"/>
    </location>
</feature>
<name>A0A8H3V4Q7_VENIN</name>
<evidence type="ECO:0000256" key="1">
    <source>
        <dbReference type="ARBA" id="ARBA00022884"/>
    </source>
</evidence>
<feature type="compositionally biased region" description="Basic and acidic residues" evidence="2">
    <location>
        <begin position="742"/>
        <end position="752"/>
    </location>
</feature>
<dbReference type="InterPro" id="IPR000061">
    <property type="entry name" value="Surp"/>
</dbReference>
<feature type="compositionally biased region" description="Low complexity" evidence="2">
    <location>
        <begin position="862"/>
        <end position="871"/>
    </location>
</feature>
<evidence type="ECO:0000313" key="6">
    <source>
        <dbReference type="Proteomes" id="UP000490939"/>
    </source>
</evidence>
<feature type="domain" description="CID" evidence="3">
    <location>
        <begin position="478"/>
        <end position="709"/>
    </location>
</feature>
<dbReference type="InterPro" id="IPR006569">
    <property type="entry name" value="CID_dom"/>
</dbReference>
<dbReference type="Pfam" id="PF01805">
    <property type="entry name" value="Surp"/>
    <property type="match status" value="1"/>
</dbReference>
<feature type="compositionally biased region" description="Basic and acidic residues" evidence="2">
    <location>
        <begin position="162"/>
        <end position="173"/>
    </location>
</feature>
<dbReference type="GO" id="GO:0003723">
    <property type="term" value="F:RNA binding"/>
    <property type="evidence" value="ECO:0007669"/>
    <property type="project" value="UniProtKB-KW"/>
</dbReference>
<dbReference type="InterPro" id="IPR008942">
    <property type="entry name" value="ENTH_VHS"/>
</dbReference>
<feature type="region of interest" description="Disordered" evidence="2">
    <location>
        <begin position="1"/>
        <end position="188"/>
    </location>
</feature>
<accession>A0A8H3V4Q7</accession>
<reference evidence="5 6" key="1">
    <citation type="submission" date="2019-07" db="EMBL/GenBank/DDBJ databases">
        <title>Venturia inaequalis Genome Resource.</title>
        <authorList>
            <person name="Lichtner F.J."/>
        </authorList>
    </citation>
    <scope>NUCLEOTIDE SEQUENCE [LARGE SCALE GENOMIC DNA]</scope>
    <source>
        <strain evidence="4">Bline_iso_100314</strain>
        <strain evidence="5 6">DMI_063113</strain>
    </source>
</reference>
<feature type="compositionally biased region" description="Gly residues" evidence="2">
    <location>
        <begin position="73"/>
        <end position="91"/>
    </location>
</feature>
<dbReference type="InterPro" id="IPR051485">
    <property type="entry name" value="SR-CTD_assoc_factor"/>
</dbReference>
<feature type="compositionally biased region" description="Low complexity" evidence="2">
    <location>
        <begin position="580"/>
        <end position="597"/>
    </location>
</feature>
<dbReference type="PANTHER" id="PTHR23140">
    <property type="entry name" value="RNA PROCESSING PROTEIN LD23810P"/>
    <property type="match status" value="1"/>
</dbReference>
<evidence type="ECO:0000313" key="4">
    <source>
        <dbReference type="EMBL" id="KAE9979314.1"/>
    </source>
</evidence>
<feature type="region of interest" description="Disordered" evidence="2">
    <location>
        <begin position="548"/>
        <end position="611"/>
    </location>
</feature>
<dbReference type="InterPro" id="IPR035967">
    <property type="entry name" value="SWAP/Surp_sf"/>
</dbReference>
<dbReference type="PROSITE" id="PS51391">
    <property type="entry name" value="CID"/>
    <property type="match status" value="1"/>
</dbReference>
<feature type="compositionally biased region" description="Basic and acidic residues" evidence="2">
    <location>
        <begin position="24"/>
        <end position="42"/>
    </location>
</feature>